<dbReference type="PANTHER" id="PTHR12143:SF39">
    <property type="entry name" value="SECRETED PROTEIN"/>
    <property type="match status" value="1"/>
</dbReference>
<dbReference type="Proteomes" id="UP000292564">
    <property type="component" value="Unassembled WGS sequence"/>
</dbReference>
<dbReference type="FunFam" id="3.30.2080.10:FF:000001">
    <property type="entry name" value="Alpha-1,2-mannosidase subfamily"/>
    <property type="match status" value="1"/>
</dbReference>
<protein>
    <submittedName>
        <fullName evidence="2">Putative alpha-1,2-mannosidase</fullName>
    </submittedName>
</protein>
<evidence type="ECO:0000313" key="2">
    <source>
        <dbReference type="EMBL" id="RZU51779.1"/>
    </source>
</evidence>
<dbReference type="GO" id="GO:0005829">
    <property type="term" value="C:cytosol"/>
    <property type="evidence" value="ECO:0007669"/>
    <property type="project" value="TreeGrafter"/>
</dbReference>
<dbReference type="Gene3D" id="2.70.98.10">
    <property type="match status" value="1"/>
</dbReference>
<dbReference type="InterPro" id="IPR050883">
    <property type="entry name" value="PNGase"/>
</dbReference>
<comment type="caution">
    <text evidence="2">The sequence shown here is derived from an EMBL/GenBank/DDBJ whole genome shotgun (WGS) entry which is preliminary data.</text>
</comment>
<dbReference type="OrthoDB" id="9804511at2"/>
<dbReference type="GO" id="GO:0005975">
    <property type="term" value="P:carbohydrate metabolic process"/>
    <property type="evidence" value="ECO:0007669"/>
    <property type="project" value="InterPro"/>
</dbReference>
<dbReference type="GO" id="GO:0000224">
    <property type="term" value="F:peptide-N4-(N-acetyl-beta-glucosaminyl)asparagine amidase activity"/>
    <property type="evidence" value="ECO:0007669"/>
    <property type="project" value="TreeGrafter"/>
</dbReference>
<dbReference type="SUPFAM" id="SSF49785">
    <property type="entry name" value="Galactose-binding domain-like"/>
    <property type="match status" value="1"/>
</dbReference>
<dbReference type="Pfam" id="PF00754">
    <property type="entry name" value="F5_F8_type_C"/>
    <property type="match status" value="1"/>
</dbReference>
<organism evidence="2 3">
    <name type="scientific">Krasilnikovia cinnamomea</name>
    <dbReference type="NCBI Taxonomy" id="349313"/>
    <lineage>
        <taxon>Bacteria</taxon>
        <taxon>Bacillati</taxon>
        <taxon>Actinomycetota</taxon>
        <taxon>Actinomycetes</taxon>
        <taxon>Micromonosporales</taxon>
        <taxon>Micromonosporaceae</taxon>
        <taxon>Krasilnikovia</taxon>
    </lineage>
</organism>
<dbReference type="Gene3D" id="3.30.2080.10">
    <property type="entry name" value="GH92 mannosidase domain"/>
    <property type="match status" value="1"/>
</dbReference>
<dbReference type="Pfam" id="PF17678">
    <property type="entry name" value="Glyco_hydro_92N"/>
    <property type="match status" value="1"/>
</dbReference>
<evidence type="ECO:0000259" key="1">
    <source>
        <dbReference type="PROSITE" id="PS50022"/>
    </source>
</evidence>
<dbReference type="InterPro" id="IPR041371">
    <property type="entry name" value="GH92_N"/>
</dbReference>
<dbReference type="InterPro" id="IPR014718">
    <property type="entry name" value="GH-type_carb-bd"/>
</dbReference>
<dbReference type="InterPro" id="IPR000421">
    <property type="entry name" value="FA58C"/>
</dbReference>
<dbReference type="PANTHER" id="PTHR12143">
    <property type="entry name" value="PEPTIDE N-GLYCANASE PNGASE -RELATED"/>
    <property type="match status" value="1"/>
</dbReference>
<dbReference type="AlphaFoldDB" id="A0A4Q7ZNB5"/>
<reference evidence="2 3" key="1">
    <citation type="submission" date="2019-02" db="EMBL/GenBank/DDBJ databases">
        <title>Sequencing the genomes of 1000 actinobacteria strains.</title>
        <authorList>
            <person name="Klenk H.-P."/>
        </authorList>
    </citation>
    <scope>NUCLEOTIDE SEQUENCE [LARGE SCALE GENOMIC DNA]</scope>
    <source>
        <strain evidence="2 3">DSM 45162</strain>
    </source>
</reference>
<dbReference type="InterPro" id="IPR008979">
    <property type="entry name" value="Galactose-bd-like_sf"/>
</dbReference>
<dbReference type="InterPro" id="IPR012939">
    <property type="entry name" value="Glyco_hydro_92"/>
</dbReference>
<name>A0A4Q7ZNB5_9ACTN</name>
<evidence type="ECO:0000313" key="3">
    <source>
        <dbReference type="Proteomes" id="UP000292564"/>
    </source>
</evidence>
<proteinExistence type="predicted"/>
<dbReference type="Gene3D" id="1.20.1050.60">
    <property type="entry name" value="alpha-1,2-mannosidase"/>
    <property type="match status" value="1"/>
</dbReference>
<accession>A0A4Q7ZNB5</accession>
<dbReference type="EMBL" id="SHKY01000001">
    <property type="protein sequence ID" value="RZU51779.1"/>
    <property type="molecule type" value="Genomic_DNA"/>
</dbReference>
<dbReference type="InterPro" id="IPR008928">
    <property type="entry name" value="6-hairpin_glycosidase_sf"/>
</dbReference>
<dbReference type="SUPFAM" id="SSF48208">
    <property type="entry name" value="Six-hairpin glycosidases"/>
    <property type="match status" value="1"/>
</dbReference>
<keyword evidence="3" id="KW-1185">Reference proteome</keyword>
<dbReference type="Pfam" id="PF07971">
    <property type="entry name" value="Glyco_hydro_92"/>
    <property type="match status" value="2"/>
</dbReference>
<feature type="domain" description="F5/8 type C" evidence="1">
    <location>
        <begin position="567"/>
        <end position="712"/>
    </location>
</feature>
<gene>
    <name evidence="2" type="ORF">EV385_3613</name>
</gene>
<dbReference type="NCBIfam" id="TIGR01180">
    <property type="entry name" value="aman2_put"/>
    <property type="match status" value="1"/>
</dbReference>
<dbReference type="InterPro" id="IPR005887">
    <property type="entry name" value="GH92_a_mannosidase_put"/>
</dbReference>
<dbReference type="GO" id="GO:0006516">
    <property type="term" value="P:glycoprotein catabolic process"/>
    <property type="evidence" value="ECO:0007669"/>
    <property type="project" value="TreeGrafter"/>
</dbReference>
<dbReference type="PROSITE" id="PS50022">
    <property type="entry name" value="FA58C_3"/>
    <property type="match status" value="1"/>
</dbReference>
<sequence>MSVGDHVFGFRTVAVLAGVVLTVPLGAAAAGATPARLITDPAAYVDPFIGTTNSGNTYPGAVTPFGMLAFSPQTSRGNQVATPAPGGYQYTATRIRGFSLTHLSGVGCSGGNGDIPIMPQVGAITSSPTADTTDAVYASTFAHANEAASPGYYRVGLDSGAGAELTVTPRTGYGRFTFPADKPASLLFRTSMSETGSTDASVHIDPSSRTVSGSVTAGNFCGPQSANNRKAYYTLHFVATLDQPFAETGTWTDATLARGGTDARGGSGYSGSGRPVAGKGSGGYVTFAPGTTTVGVRVAISYVSAGGAQANLSTESPATLPFETMAADARAAWTRRLRQIEIGGGTEAQQTTFYTALYHAQLEPTLTSDADGRYLGADGAVHAVRAPQQAQYGTFSGWDVYRAQVQLLALLDTRMASDFAQSLYNYAGQRDGEWDRWLLQHGKTSVMSGDPSAAAIAGMYAFGARDFDVRGAYESLVRAATVPTANDDSDAGCPVECVGQRPALDRYLTLGYVPADDCHCWGGAAETLEDAAADYGLSQLAGALGDTGGQQRFLARSHNWRHVFDPTAQADPGLAHNVREQIDAITASGENAPYEGKAQGFDGDKGTKWLTFATTGWLQARLKTPLTVTNYALTSANDEPGRDPRDWLLLGSADGQTWSPVDARTGQRFTERGQTREFTVAEPKPYRYYRLDVTANSGADIVQLAEVELADPAVPTPAPADGSFVGWMRDRYADGHWAGGFSPSTGTGFVEGSSAQYTWMVYSDVVGLAAAMGGPEVAVRRLDAFFRNPDGSFDLSATKATRFDATNEPDIQTPYQYAYLGAAARTQETVHAIITRLWTDGTGGIPGNDDAGTMSAWYVFSALGLYPVVPTRAELALTTPVFPRAVLRLDGGRTLTIDAPRDSAEAIYIQRLSVDGDHTTRSWLPASAVTTGGHLIYTLSTAPSLTWGSGPGDAPPQN</sequence>
<dbReference type="GO" id="GO:0030246">
    <property type="term" value="F:carbohydrate binding"/>
    <property type="evidence" value="ECO:0007669"/>
    <property type="project" value="InterPro"/>
</dbReference>
<dbReference type="Gene3D" id="2.60.120.260">
    <property type="entry name" value="Galactose-binding domain-like"/>
    <property type="match status" value="1"/>
</dbReference>